<accession>A0AAJ2BJ26</accession>
<dbReference type="AlphaFoldDB" id="A0AAJ2BJ26"/>
<gene>
    <name evidence="2" type="ORF">QE440_001278</name>
</gene>
<name>A0AAJ2BJ26_9PSED</name>
<evidence type="ECO:0008006" key="4">
    <source>
        <dbReference type="Google" id="ProtNLM"/>
    </source>
</evidence>
<evidence type="ECO:0000313" key="3">
    <source>
        <dbReference type="Proteomes" id="UP001268036"/>
    </source>
</evidence>
<dbReference type="Pfam" id="PF07087">
    <property type="entry name" value="DUF1353"/>
    <property type="match status" value="1"/>
</dbReference>
<keyword evidence="1" id="KW-0472">Membrane</keyword>
<proteinExistence type="predicted"/>
<organism evidence="2 3">
    <name type="scientific">Pseudomonas oryzihabitans</name>
    <dbReference type="NCBI Taxonomy" id="47885"/>
    <lineage>
        <taxon>Bacteria</taxon>
        <taxon>Pseudomonadati</taxon>
        <taxon>Pseudomonadota</taxon>
        <taxon>Gammaproteobacteria</taxon>
        <taxon>Pseudomonadales</taxon>
        <taxon>Pseudomonadaceae</taxon>
        <taxon>Pseudomonas</taxon>
    </lineage>
</organism>
<keyword evidence="1" id="KW-0812">Transmembrane</keyword>
<feature type="transmembrane region" description="Helical" evidence="1">
    <location>
        <begin position="84"/>
        <end position="107"/>
    </location>
</feature>
<dbReference type="InterPro" id="IPR010767">
    <property type="entry name" value="Phage_CGC-2007_Cje0229"/>
</dbReference>
<comment type="caution">
    <text evidence="2">The sequence shown here is derived from an EMBL/GenBank/DDBJ whole genome shotgun (WGS) entry which is preliminary data.</text>
</comment>
<evidence type="ECO:0000313" key="2">
    <source>
        <dbReference type="EMBL" id="MDR6233537.1"/>
    </source>
</evidence>
<sequence length="157" mass="17273">MTKAYFENRPAMRQVDSWIWELVEPLVFVDPVYGRIIVPSGERSDLASIRILREGAGWALILAVVASATGVFCALLPLQAVADPLLWVSIAATGLYAALAAFVHDFLYRTGQLPRAAADAVLYRACRAEGEARWRAFIFWIGPRLGGARHYHTGSKG</sequence>
<dbReference type="Proteomes" id="UP001268036">
    <property type="component" value="Unassembled WGS sequence"/>
</dbReference>
<reference evidence="2" key="1">
    <citation type="submission" date="2023-08" db="EMBL/GenBank/DDBJ databases">
        <title>Functional and genomic diversity of the sorghum phyllosphere microbiome.</title>
        <authorList>
            <person name="Shade A."/>
        </authorList>
    </citation>
    <scope>NUCLEOTIDE SEQUENCE</scope>
    <source>
        <strain evidence="2">SORGH_AS_0201</strain>
    </source>
</reference>
<dbReference type="RefSeq" id="WP_309756543.1">
    <property type="nucleotide sequence ID" value="NZ_JAVJAF010000001.1"/>
</dbReference>
<keyword evidence="1" id="KW-1133">Transmembrane helix</keyword>
<dbReference type="EMBL" id="JAVJAF010000001">
    <property type="protein sequence ID" value="MDR6233537.1"/>
    <property type="molecule type" value="Genomic_DNA"/>
</dbReference>
<evidence type="ECO:0000256" key="1">
    <source>
        <dbReference type="SAM" id="Phobius"/>
    </source>
</evidence>
<feature type="transmembrane region" description="Helical" evidence="1">
    <location>
        <begin position="58"/>
        <end position="78"/>
    </location>
</feature>
<protein>
    <recommendedName>
        <fullName evidence="4">DUF1353 domain-containing protein</fullName>
    </recommendedName>
</protein>